<comment type="catalytic activity">
    <reaction evidence="6">
        <text>7,8-dihydroneopterin 3'-triphosphate + H2O = 6-carboxy-5,6,7,8-tetrahydropterin + triphosphate + acetaldehyde + 2 H(+)</text>
        <dbReference type="Rhea" id="RHEA:27966"/>
        <dbReference type="ChEBI" id="CHEBI:15343"/>
        <dbReference type="ChEBI" id="CHEBI:15377"/>
        <dbReference type="ChEBI" id="CHEBI:15378"/>
        <dbReference type="ChEBI" id="CHEBI:18036"/>
        <dbReference type="ChEBI" id="CHEBI:58462"/>
        <dbReference type="ChEBI" id="CHEBI:61032"/>
        <dbReference type="EC" id="4.1.2.50"/>
    </reaction>
</comment>
<protein>
    <recommendedName>
        <fullName evidence="4">6-carboxy-5,6,7,8-tetrahydropterin synthase</fullName>
        <ecNumber evidence="3">4.1.2.50</ecNumber>
    </recommendedName>
    <alternativeName>
        <fullName evidence="5">Queuosine biosynthesis protein QueD</fullName>
    </alternativeName>
</protein>
<dbReference type="Pfam" id="PF01242">
    <property type="entry name" value="PTPS"/>
    <property type="match status" value="1"/>
</dbReference>
<dbReference type="GO" id="GO:0070497">
    <property type="term" value="F:6-carboxytetrahydropterin synthase activity"/>
    <property type="evidence" value="ECO:0007669"/>
    <property type="project" value="UniProtKB-EC"/>
</dbReference>
<evidence type="ECO:0000256" key="6">
    <source>
        <dbReference type="ARBA" id="ARBA00048807"/>
    </source>
</evidence>
<dbReference type="AlphaFoldDB" id="C0ZNM8"/>
<evidence type="ECO:0000256" key="4">
    <source>
        <dbReference type="ARBA" id="ARBA00018141"/>
    </source>
</evidence>
<evidence type="ECO:0000256" key="1">
    <source>
        <dbReference type="ARBA" id="ARBA00005061"/>
    </source>
</evidence>
<organism evidence="7 8">
    <name type="scientific">Rhodococcus erythropolis (strain PR4 / NBRC 100887)</name>
    <dbReference type="NCBI Taxonomy" id="234621"/>
    <lineage>
        <taxon>Bacteria</taxon>
        <taxon>Bacillati</taxon>
        <taxon>Actinomycetota</taxon>
        <taxon>Actinomycetes</taxon>
        <taxon>Mycobacteriales</taxon>
        <taxon>Nocardiaceae</taxon>
        <taxon>Rhodococcus</taxon>
        <taxon>Rhodococcus erythropolis group</taxon>
    </lineage>
</organism>
<dbReference type="UniPathway" id="UPA00391"/>
<evidence type="ECO:0000256" key="2">
    <source>
        <dbReference type="ARBA" id="ARBA00008900"/>
    </source>
</evidence>
<name>C0ZNM8_RHOE4</name>
<dbReference type="KEGG" id="rer:RER_05720"/>
<dbReference type="SUPFAM" id="SSF55620">
    <property type="entry name" value="Tetrahydrobiopterin biosynthesis enzymes-like"/>
    <property type="match status" value="1"/>
</dbReference>
<dbReference type="Gene3D" id="3.30.479.10">
    <property type="entry name" value="6-pyruvoyl tetrahydropterin synthase/QueD"/>
    <property type="match status" value="1"/>
</dbReference>
<dbReference type="InterPro" id="IPR007115">
    <property type="entry name" value="6-PTP_synth/QueD"/>
</dbReference>
<gene>
    <name evidence="7" type="ordered locus">RER_05720</name>
</gene>
<dbReference type="InterPro" id="IPR038418">
    <property type="entry name" value="6-PTP_synth/QueD_sf"/>
</dbReference>
<evidence type="ECO:0000256" key="3">
    <source>
        <dbReference type="ARBA" id="ARBA00012982"/>
    </source>
</evidence>
<dbReference type="EMBL" id="AP008957">
    <property type="protein sequence ID" value="BAH31280.1"/>
    <property type="molecule type" value="Genomic_DNA"/>
</dbReference>
<dbReference type="EC" id="4.1.2.50" evidence="3"/>
<sequence>MMNIDTLVRMFSIEIRRTFAVRQGLPAPVRDAKNLPPLMPAEGFRVTMRVAFSFEDDQLGERGWFVDTDALDESVDRCAEQLASGAWPEIFDFRPSFENVAKWAFSELASSIPQLTYVELDNETIGVATRYVRSQ</sequence>
<comment type="similarity">
    <text evidence="2">Belongs to the PTPS family. QueD subfamily.</text>
</comment>
<reference evidence="7 8" key="2">
    <citation type="journal article" date="2006" name="Environ. Microbiol.">
        <title>Sequence analysis of three plasmids harboured in Rhodococcus erythropolis strain PR4.</title>
        <authorList>
            <person name="Sekine M."/>
            <person name="Tanikawa S."/>
            <person name="Omata S."/>
            <person name="Saito M."/>
            <person name="Fujisawa T."/>
            <person name="Tsukatani N."/>
            <person name="Tajima T."/>
            <person name="Sekigawa T."/>
            <person name="Kosugi H."/>
            <person name="Matsuo Y."/>
            <person name="Nishiko R."/>
            <person name="Imamura K."/>
            <person name="Ito M."/>
            <person name="Narita H."/>
            <person name="Tago S."/>
            <person name="Fujita N."/>
            <person name="Harayama S."/>
        </authorList>
    </citation>
    <scope>NUCLEOTIDE SEQUENCE [LARGE SCALE GENOMIC DNA]</scope>
    <source>
        <strain evidence="8">PR4 / NBRC 100887</strain>
    </source>
</reference>
<evidence type="ECO:0000256" key="5">
    <source>
        <dbReference type="ARBA" id="ARBA00031449"/>
    </source>
</evidence>
<evidence type="ECO:0000313" key="8">
    <source>
        <dbReference type="Proteomes" id="UP000002204"/>
    </source>
</evidence>
<dbReference type="Proteomes" id="UP000002204">
    <property type="component" value="Chromosome"/>
</dbReference>
<proteinExistence type="inferred from homology"/>
<dbReference type="HOGENOM" id="CLU_1987853_0_0_11"/>
<reference evidence="8" key="1">
    <citation type="submission" date="2005-03" db="EMBL/GenBank/DDBJ databases">
        <title>Comparison of the complete genome sequences of Rhodococcus erythropolis PR4 and Rhodococcus opacus B4.</title>
        <authorList>
            <person name="Takarada H."/>
            <person name="Sekine M."/>
            <person name="Hosoyama A."/>
            <person name="Yamada R."/>
            <person name="Fujisawa T."/>
            <person name="Omata S."/>
            <person name="Shimizu A."/>
            <person name="Tsukatani N."/>
            <person name="Tanikawa S."/>
            <person name="Fujita N."/>
            <person name="Harayama S."/>
        </authorList>
    </citation>
    <scope>NUCLEOTIDE SEQUENCE [LARGE SCALE GENOMIC DNA]</scope>
    <source>
        <strain evidence="8">PR4 / NBRC 100887</strain>
    </source>
</reference>
<evidence type="ECO:0000313" key="7">
    <source>
        <dbReference type="EMBL" id="BAH31280.1"/>
    </source>
</evidence>
<comment type="pathway">
    <text evidence="1">Purine metabolism; 7-cyano-7-deazaguanine biosynthesis.</text>
</comment>
<accession>C0ZNM8</accession>